<dbReference type="Pfam" id="PF04311">
    <property type="entry name" value="DUF459"/>
    <property type="match status" value="1"/>
</dbReference>
<dbReference type="InterPro" id="IPR036514">
    <property type="entry name" value="SGNH_hydro_sf"/>
</dbReference>
<keyword evidence="4" id="KW-1185">Reference proteome</keyword>
<sequence length="392" mass="42036">MTIRHLIVAFMLALLALPLAAPAAYAQDQAPRRSLFEVLFGNSNNQPSQPPATTQQRTMPQPQSSPRPQQQAPRPAPQASLPPAPAAVDKDEDATRIAVFGDSLAVDLAAAMNRFYAEDRATRVIGQGVGSSGFVRNDFFDWQGALDQAIANDSFDIAVVMVGINDRQVLGGAAALSEQWKASYSARIERFVNTLARAGKPFVWVELPPMERTQFSSDMAQISALHRSAVQSAGGEWVETFERYMSEAGNYTAVGPDLSGNIVSMRKGDGIHLSNAGSDKLAFFIDRAIRQHHTGSPGGNRSEVADLLAGTDAADMLRPPFQGLGQSRHFEMAGLVQQIGGQTRRANDLLMAGGQSAALAGFDLETMMVAPAGRVDAFGAVPEPALENRYGR</sequence>
<feature type="chain" id="PRO_5037157596" description="SGNH hydrolase-type esterase domain-containing protein" evidence="2">
    <location>
        <begin position="27"/>
        <end position="392"/>
    </location>
</feature>
<dbReference type="InterPro" id="IPR051532">
    <property type="entry name" value="Ester_Hydrolysis_Enzymes"/>
</dbReference>
<reference evidence="3 4" key="1">
    <citation type="journal article" date="2014" name="Int. J. Syst. Evol. Microbiol.">
        <title>Complete genome sequence of Corynebacterium casei LMG S-19264T (=DSM 44701T), isolated from a smear-ripened cheese.</title>
        <authorList>
            <consortium name="US DOE Joint Genome Institute (JGI-PGF)"/>
            <person name="Walter F."/>
            <person name="Albersmeier A."/>
            <person name="Kalinowski J."/>
            <person name="Ruckert C."/>
        </authorList>
    </citation>
    <scope>NUCLEOTIDE SEQUENCE [LARGE SCALE GENOMIC DNA]</scope>
    <source>
        <strain evidence="3 4">CGMCC 1.15896</strain>
    </source>
</reference>
<name>A0A916RLW0_9HYPH</name>
<accession>A0A916RLW0</accession>
<evidence type="ECO:0000313" key="4">
    <source>
        <dbReference type="Proteomes" id="UP000596977"/>
    </source>
</evidence>
<dbReference type="PANTHER" id="PTHR30383">
    <property type="entry name" value="THIOESTERASE 1/PROTEASE 1/LYSOPHOSPHOLIPASE L1"/>
    <property type="match status" value="1"/>
</dbReference>
<dbReference type="GO" id="GO:0016788">
    <property type="term" value="F:hydrolase activity, acting on ester bonds"/>
    <property type="evidence" value="ECO:0007669"/>
    <property type="project" value="UniProtKB-ARBA"/>
</dbReference>
<comment type="caution">
    <text evidence="3">The sequence shown here is derived from an EMBL/GenBank/DDBJ whole genome shotgun (WGS) entry which is preliminary data.</text>
</comment>
<dbReference type="AlphaFoldDB" id="A0A916RLW0"/>
<organism evidence="3 4">
    <name type="scientific">Pelagibacterium lentulum</name>
    <dbReference type="NCBI Taxonomy" id="2029865"/>
    <lineage>
        <taxon>Bacteria</taxon>
        <taxon>Pseudomonadati</taxon>
        <taxon>Pseudomonadota</taxon>
        <taxon>Alphaproteobacteria</taxon>
        <taxon>Hyphomicrobiales</taxon>
        <taxon>Devosiaceae</taxon>
        <taxon>Pelagibacterium</taxon>
    </lineage>
</organism>
<protein>
    <recommendedName>
        <fullName evidence="5">SGNH hydrolase-type esterase domain-containing protein</fullName>
    </recommendedName>
</protein>
<gene>
    <name evidence="3" type="ORF">GCM10011499_31020</name>
</gene>
<dbReference type="InterPro" id="IPR007407">
    <property type="entry name" value="DUF459"/>
</dbReference>
<feature type="compositionally biased region" description="Low complexity" evidence="1">
    <location>
        <begin position="51"/>
        <end position="73"/>
    </location>
</feature>
<evidence type="ECO:0000256" key="2">
    <source>
        <dbReference type="SAM" id="SignalP"/>
    </source>
</evidence>
<feature type="region of interest" description="Disordered" evidence="1">
    <location>
        <begin position="40"/>
        <end position="88"/>
    </location>
</feature>
<dbReference type="EMBL" id="BMKB01000005">
    <property type="protein sequence ID" value="GGA58676.1"/>
    <property type="molecule type" value="Genomic_DNA"/>
</dbReference>
<keyword evidence="2" id="KW-0732">Signal</keyword>
<proteinExistence type="predicted"/>
<evidence type="ECO:0008006" key="5">
    <source>
        <dbReference type="Google" id="ProtNLM"/>
    </source>
</evidence>
<evidence type="ECO:0000313" key="3">
    <source>
        <dbReference type="EMBL" id="GGA58676.1"/>
    </source>
</evidence>
<dbReference type="SUPFAM" id="SSF52266">
    <property type="entry name" value="SGNH hydrolase"/>
    <property type="match status" value="1"/>
</dbReference>
<evidence type="ECO:0000256" key="1">
    <source>
        <dbReference type="SAM" id="MobiDB-lite"/>
    </source>
</evidence>
<dbReference type="Proteomes" id="UP000596977">
    <property type="component" value="Unassembled WGS sequence"/>
</dbReference>
<feature type="compositionally biased region" description="Pro residues" evidence="1">
    <location>
        <begin position="74"/>
        <end position="85"/>
    </location>
</feature>
<dbReference type="Gene3D" id="3.40.50.1110">
    <property type="entry name" value="SGNH hydrolase"/>
    <property type="match status" value="1"/>
</dbReference>
<feature type="signal peptide" evidence="2">
    <location>
        <begin position="1"/>
        <end position="26"/>
    </location>
</feature>
<dbReference type="RefSeq" id="WP_164735065.1">
    <property type="nucleotide sequence ID" value="NZ_BMKB01000005.1"/>
</dbReference>